<evidence type="ECO:0000313" key="2">
    <source>
        <dbReference type="EMBL" id="TQJ11343.1"/>
    </source>
</evidence>
<evidence type="ECO:0000313" key="3">
    <source>
        <dbReference type="Proteomes" id="UP000316298"/>
    </source>
</evidence>
<reference evidence="2 3" key="1">
    <citation type="submission" date="2019-06" db="EMBL/GenBank/DDBJ databases">
        <title>Sequencing the genomes of 1000 actinobacteria strains.</title>
        <authorList>
            <person name="Klenk H.-P."/>
        </authorList>
    </citation>
    <scope>NUCLEOTIDE SEQUENCE [LARGE SCALE GENOMIC DNA]</scope>
    <source>
        <strain evidence="2 3">DSM 17305</strain>
    </source>
</reference>
<accession>A0A542E7Q0</accession>
<organism evidence="2 3">
    <name type="scientific">Kribbella jejuensis</name>
    <dbReference type="NCBI Taxonomy" id="236068"/>
    <lineage>
        <taxon>Bacteria</taxon>
        <taxon>Bacillati</taxon>
        <taxon>Actinomycetota</taxon>
        <taxon>Actinomycetes</taxon>
        <taxon>Propionibacteriales</taxon>
        <taxon>Kribbellaceae</taxon>
        <taxon>Kribbella</taxon>
    </lineage>
</organism>
<keyword evidence="3" id="KW-1185">Reference proteome</keyword>
<feature type="chain" id="PRO_5039299987" evidence="1">
    <location>
        <begin position="27"/>
        <end position="54"/>
    </location>
</feature>
<protein>
    <submittedName>
        <fullName evidence="2">Uncharacterized protein</fullName>
    </submittedName>
</protein>
<gene>
    <name evidence="2" type="ORF">FB475_4255</name>
</gene>
<feature type="signal peptide" evidence="1">
    <location>
        <begin position="1"/>
        <end position="26"/>
    </location>
</feature>
<dbReference type="EMBL" id="VFMM01000002">
    <property type="protein sequence ID" value="TQJ11343.1"/>
    <property type="molecule type" value="Genomic_DNA"/>
</dbReference>
<comment type="caution">
    <text evidence="2">The sequence shown here is derived from an EMBL/GenBank/DDBJ whole genome shotgun (WGS) entry which is preliminary data.</text>
</comment>
<keyword evidence="1" id="KW-0732">Signal</keyword>
<evidence type="ECO:0000256" key="1">
    <source>
        <dbReference type="SAM" id="SignalP"/>
    </source>
</evidence>
<dbReference type="Proteomes" id="UP000316298">
    <property type="component" value="Unassembled WGS sequence"/>
</dbReference>
<sequence>MNIRRVIAILGLPVLLLGLVTTSAAAGSTPSPAPAMVKHSVDHEHCDPIRFLKP</sequence>
<dbReference type="AlphaFoldDB" id="A0A542E7Q0"/>
<name>A0A542E7Q0_9ACTN</name>
<proteinExistence type="predicted"/>
<dbReference type="RefSeq" id="WP_185759380.1">
    <property type="nucleotide sequence ID" value="NZ_BAAAKA010000025.1"/>
</dbReference>